<feature type="region of interest" description="Disordered" evidence="1">
    <location>
        <begin position="125"/>
        <end position="145"/>
    </location>
</feature>
<gene>
    <name evidence="2" type="ORF">Srubr_26710</name>
</gene>
<proteinExistence type="predicted"/>
<comment type="caution">
    <text evidence="2">The sequence shown here is derived from an EMBL/GenBank/DDBJ whole genome shotgun (WGS) entry which is preliminary data.</text>
</comment>
<dbReference type="EMBL" id="BNEA01000010">
    <property type="protein sequence ID" value="GHI52825.1"/>
    <property type="molecule type" value="Genomic_DNA"/>
</dbReference>
<protein>
    <submittedName>
        <fullName evidence="2">Uncharacterized protein</fullName>
    </submittedName>
</protein>
<dbReference type="Proteomes" id="UP000646738">
    <property type="component" value="Unassembled WGS sequence"/>
</dbReference>
<dbReference type="RefSeq" id="WP_189998304.1">
    <property type="nucleotide sequence ID" value="NZ_BNCB01000020.1"/>
</dbReference>
<evidence type="ECO:0000256" key="1">
    <source>
        <dbReference type="SAM" id="MobiDB-lite"/>
    </source>
</evidence>
<evidence type="ECO:0000313" key="2">
    <source>
        <dbReference type="EMBL" id="GHI52825.1"/>
    </source>
</evidence>
<evidence type="ECO:0000313" key="3">
    <source>
        <dbReference type="Proteomes" id="UP000646738"/>
    </source>
</evidence>
<keyword evidence="3" id="KW-1185">Reference proteome</keyword>
<reference evidence="3" key="1">
    <citation type="submission" date="2023-07" db="EMBL/GenBank/DDBJ databases">
        <title>Whole genome shotgun sequence of Streptomyces achromogenes subsp. rubradiris NBRC 14000.</title>
        <authorList>
            <person name="Komaki H."/>
            <person name="Tamura T."/>
        </authorList>
    </citation>
    <scope>NUCLEOTIDE SEQUENCE [LARGE SCALE GENOMIC DNA]</scope>
    <source>
        <strain evidence="3">NBRC 14000</strain>
    </source>
</reference>
<organism evidence="2 3">
    <name type="scientific">Streptomyces rubradiris</name>
    <name type="common">Streptomyces achromogenes subsp. rubradiris</name>
    <dbReference type="NCBI Taxonomy" id="285531"/>
    <lineage>
        <taxon>Bacteria</taxon>
        <taxon>Bacillati</taxon>
        <taxon>Actinomycetota</taxon>
        <taxon>Actinomycetes</taxon>
        <taxon>Kitasatosporales</taxon>
        <taxon>Streptomycetaceae</taxon>
        <taxon>Streptomyces</taxon>
    </lineage>
</organism>
<sequence length="173" mass="18432">MTTNTDTASGTDWLDRAEAEYAAEEAAFEADSARLAASMADGINAYLARMGITPFTPAVADGENVVPALVAPEDPERKLYGVHVTLDDEEGYVLLVSDYRGDVDFALRPASVRLDGPRSVVLARRYGPAPEKPKPTPKPQPSADAQAIVRAIERLVITLESAVLSAAHAGGRR</sequence>
<name>A0ABQ3RAD9_STRRR</name>
<accession>A0ABQ3RAD9</accession>